<gene>
    <name evidence="2" type="ordered locus">MHF_1037</name>
</gene>
<dbReference type="EMBL" id="CP002808">
    <property type="protein sequence ID" value="AEG73287.1"/>
    <property type="molecule type" value="Genomic_DNA"/>
</dbReference>
<name>F6FJ89_MYCHI</name>
<feature type="region of interest" description="Disordered" evidence="1">
    <location>
        <begin position="1"/>
        <end position="30"/>
    </location>
</feature>
<evidence type="ECO:0000256" key="1">
    <source>
        <dbReference type="SAM" id="MobiDB-lite"/>
    </source>
</evidence>
<protein>
    <submittedName>
        <fullName evidence="2">Uncharacterized protein</fullName>
    </submittedName>
</protein>
<accession>F6FJ89</accession>
<evidence type="ECO:0000313" key="2">
    <source>
        <dbReference type="EMBL" id="AEG73287.1"/>
    </source>
</evidence>
<dbReference type="Proteomes" id="UP000007952">
    <property type="component" value="Chromosome"/>
</dbReference>
<reference evidence="2 3" key="1">
    <citation type="journal article" date="2011" name="J. Bacteriol.">
        <title>Complete genome sequences of two hemotropic Mycoplasmas, Mycoplasma haemofelis strain Ohio2 and Mycoplasma suis strain Illinois.</title>
        <authorList>
            <person name="Messick J.B."/>
            <person name="Santos A.P."/>
            <person name="Guimaraes A.M."/>
        </authorList>
    </citation>
    <scope>NUCLEOTIDE SEQUENCE [LARGE SCALE GENOMIC DNA]</scope>
    <source>
        <strain evidence="2 3">Ohio2</strain>
    </source>
</reference>
<feature type="compositionally biased region" description="Basic and acidic residues" evidence="1">
    <location>
        <begin position="1"/>
        <end position="23"/>
    </location>
</feature>
<dbReference type="AlphaFoldDB" id="F6FJ89"/>
<organism evidence="2 3">
    <name type="scientific">Mycoplasma haemofelis (strain Ohio2)</name>
    <dbReference type="NCBI Taxonomy" id="859194"/>
    <lineage>
        <taxon>Bacteria</taxon>
        <taxon>Bacillati</taxon>
        <taxon>Mycoplasmatota</taxon>
        <taxon>Mollicutes</taxon>
        <taxon>Mycoplasmataceae</taxon>
        <taxon>Mycoplasma</taxon>
    </lineage>
</organism>
<dbReference type="KEGG" id="mhf:MHF_1037"/>
<sequence>MDKLAQKQKDELGSELSAIKDKSNATPNWDGNEALKGWCLKTLDLAFEEGSNYENAKLYCVTT</sequence>
<reference key="2">
    <citation type="submission" date="2011-05" db="EMBL/GenBank/DDBJ databases">
        <title>The Genome of Mycoplasma haemofelis Strain Ohio2, a pathogenic hemoplasma of the cat.</title>
        <authorList>
            <person name="Santos A.P."/>
            <person name="Guimaraes A.M.S."/>
            <person name="SanMiguel P.J."/>
            <person name="Martin S.W."/>
            <person name="Messick J.B."/>
        </authorList>
    </citation>
    <scope>NUCLEOTIDE SEQUENCE</scope>
    <source>
        <strain>Ohio2</strain>
    </source>
</reference>
<dbReference type="HOGENOM" id="CLU_2881047_0_0_14"/>
<evidence type="ECO:0000313" key="3">
    <source>
        <dbReference type="Proteomes" id="UP000007952"/>
    </source>
</evidence>
<proteinExistence type="predicted"/>